<evidence type="ECO:0000256" key="11">
    <source>
        <dbReference type="ARBA" id="ARBA00023136"/>
    </source>
</evidence>
<name>A0AAN7W541_9PEZI</name>
<proteinExistence type="inferred from homology"/>
<evidence type="ECO:0000256" key="5">
    <source>
        <dbReference type="ARBA" id="ARBA00022676"/>
    </source>
</evidence>
<evidence type="ECO:0000256" key="9">
    <source>
        <dbReference type="ARBA" id="ARBA00022968"/>
    </source>
</evidence>
<keyword evidence="5" id="KW-0328">Glycosyltransferase</keyword>
<evidence type="ECO:0000256" key="1">
    <source>
        <dbReference type="ARBA" id="ARBA00004606"/>
    </source>
</evidence>
<evidence type="ECO:0000256" key="4">
    <source>
        <dbReference type="ARBA" id="ARBA00012557"/>
    </source>
</evidence>
<dbReference type="Gene3D" id="3.90.550.50">
    <property type="match status" value="1"/>
</dbReference>
<dbReference type="InterPro" id="IPR003378">
    <property type="entry name" value="Fringe-like_glycosylTrfase"/>
</dbReference>
<comment type="caution">
    <text evidence="13">The sequence shown here is derived from an EMBL/GenBank/DDBJ whole genome shotgun (WGS) entry which is preliminary data.</text>
</comment>
<evidence type="ECO:0000256" key="8">
    <source>
        <dbReference type="ARBA" id="ARBA00022741"/>
    </source>
</evidence>
<dbReference type="PANTHER" id="PTHR23033">
    <property type="entry name" value="BETA1,3-GALACTOSYLTRANSFERASE"/>
    <property type="match status" value="1"/>
</dbReference>
<keyword evidence="8" id="KW-0547">Nucleotide-binding</keyword>
<protein>
    <recommendedName>
        <fullName evidence="4">N-acetylgalactosaminide beta-1,3-galactosyltransferase</fullName>
        <ecNumber evidence="4">2.4.1.122</ecNumber>
    </recommendedName>
</protein>
<dbReference type="AlphaFoldDB" id="A0AAN7W541"/>
<keyword evidence="7" id="KW-0812">Transmembrane</keyword>
<evidence type="ECO:0000313" key="13">
    <source>
        <dbReference type="EMBL" id="KAK5694486.1"/>
    </source>
</evidence>
<dbReference type="Proteomes" id="UP001310594">
    <property type="component" value="Unassembled WGS sequence"/>
</dbReference>
<evidence type="ECO:0000313" key="14">
    <source>
        <dbReference type="Proteomes" id="UP001310594"/>
    </source>
</evidence>
<accession>A0AAN7W541</accession>
<keyword evidence="9" id="KW-0735">Signal-anchor</keyword>
<organism evidence="13 14">
    <name type="scientific">Elasticomyces elasticus</name>
    <dbReference type="NCBI Taxonomy" id="574655"/>
    <lineage>
        <taxon>Eukaryota</taxon>
        <taxon>Fungi</taxon>
        <taxon>Dikarya</taxon>
        <taxon>Ascomycota</taxon>
        <taxon>Pezizomycotina</taxon>
        <taxon>Dothideomycetes</taxon>
        <taxon>Dothideomycetidae</taxon>
        <taxon>Mycosphaerellales</taxon>
        <taxon>Teratosphaeriaceae</taxon>
        <taxon>Elasticomyces</taxon>
    </lineage>
</organism>
<evidence type="ECO:0000259" key="12">
    <source>
        <dbReference type="Pfam" id="PF02434"/>
    </source>
</evidence>
<comment type="subcellular location">
    <subcellularLocation>
        <location evidence="1">Membrane</location>
        <topology evidence="1">Single-pass type II membrane protein</topology>
    </subcellularLocation>
</comment>
<dbReference type="GO" id="GO:0000166">
    <property type="term" value="F:nucleotide binding"/>
    <property type="evidence" value="ECO:0007669"/>
    <property type="project" value="UniProtKB-KW"/>
</dbReference>
<dbReference type="InterPro" id="IPR026050">
    <property type="entry name" value="C1GALT1/C1GALT1_chp1"/>
</dbReference>
<evidence type="ECO:0000256" key="10">
    <source>
        <dbReference type="ARBA" id="ARBA00022989"/>
    </source>
</evidence>
<evidence type="ECO:0000256" key="3">
    <source>
        <dbReference type="ARBA" id="ARBA00006462"/>
    </source>
</evidence>
<comment type="similarity">
    <text evidence="3">Belongs to the glycosyltransferase 31 family. Beta3-Gal-T subfamily.</text>
</comment>
<dbReference type="GO" id="GO:0016020">
    <property type="term" value="C:membrane"/>
    <property type="evidence" value="ECO:0007669"/>
    <property type="project" value="UniProtKB-SubCell"/>
</dbReference>
<evidence type="ECO:0000256" key="2">
    <source>
        <dbReference type="ARBA" id="ARBA00004922"/>
    </source>
</evidence>
<dbReference type="PANTHER" id="PTHR23033:SF43">
    <property type="entry name" value="APPLE DOMAIN-CONTAINING PROTEIN"/>
    <property type="match status" value="1"/>
</dbReference>
<evidence type="ECO:0000256" key="6">
    <source>
        <dbReference type="ARBA" id="ARBA00022679"/>
    </source>
</evidence>
<feature type="domain" description="Fringe-like glycosyltransferase" evidence="12">
    <location>
        <begin position="195"/>
        <end position="276"/>
    </location>
</feature>
<dbReference type="GO" id="GO:0016263">
    <property type="term" value="F:glycoprotein-N-acetylgalactosamine 3-beta-galactosyltransferase activity"/>
    <property type="evidence" value="ECO:0007669"/>
    <property type="project" value="UniProtKB-EC"/>
</dbReference>
<evidence type="ECO:0000256" key="7">
    <source>
        <dbReference type="ARBA" id="ARBA00022692"/>
    </source>
</evidence>
<keyword evidence="10" id="KW-1133">Transmembrane helix</keyword>
<sequence>MMKEQEEAATIRSDLTNWGGKLAFVATMKRFATCWKVGVAWKTLDAPIQWAQESVILVAFTFTFICALTLLQRSRGFDIAHEQPVGLPPGARLGEECSPFSAGVMSDVTIVLKIGAGEATKRLSDYLAHLSHCKPELLIFSDRQDKQNGMEIVDVLANLQPGLTRNNPDFDIYDRIQRTNTTESRSKEGWRLDKYKFLPMMEWTSYLRPKSQWYVFVELDTYVNYDNLYRFLSTFDPTTAHYFGSPVWPKKKPAFAHGGSGFVLSRGAMNKLVTHGHKFRGDRRTPGTHFFGQDVEKFCCGDEVLARVLKQSGVSLRGYWPMFNGEKPSTISFGKDHWCEAVISLHHLNDHDFAKLAEWESLRTHSGLPLTFKELFTMIEPQLYAGGDSYDWTNVSEDVVCKKDTVNDCGEACFKDSKCMQFEYMGTECRLGYSIRLGHGQPRKGSQMRTSSWMVGRIEEFKEAQRCEGAHFLHANP</sequence>
<dbReference type="Pfam" id="PF02434">
    <property type="entry name" value="Fringe"/>
    <property type="match status" value="1"/>
</dbReference>
<dbReference type="EMBL" id="JAVRQU010000015">
    <property type="protein sequence ID" value="KAK5694486.1"/>
    <property type="molecule type" value="Genomic_DNA"/>
</dbReference>
<keyword evidence="11" id="KW-0472">Membrane</keyword>
<dbReference type="EC" id="2.4.1.122" evidence="4"/>
<keyword evidence="6" id="KW-0808">Transferase</keyword>
<reference evidence="13" key="1">
    <citation type="submission" date="2023-08" db="EMBL/GenBank/DDBJ databases">
        <title>Black Yeasts Isolated from many extreme environments.</title>
        <authorList>
            <person name="Coleine C."/>
            <person name="Stajich J.E."/>
            <person name="Selbmann L."/>
        </authorList>
    </citation>
    <scope>NUCLEOTIDE SEQUENCE</scope>
    <source>
        <strain evidence="13">CCFEE 5810</strain>
    </source>
</reference>
<comment type="pathway">
    <text evidence="2">Protein modification; protein glycosylation.</text>
</comment>
<gene>
    <name evidence="13" type="ORF">LTR97_009076</name>
</gene>